<reference evidence="2 3" key="1">
    <citation type="submission" date="2019-08" db="EMBL/GenBank/DDBJ databases">
        <title>In-depth cultivation of the pig gut microbiome towards novel bacterial diversity and tailored functional studies.</title>
        <authorList>
            <person name="Wylensek D."/>
            <person name="Hitch T.C.A."/>
            <person name="Clavel T."/>
        </authorList>
    </citation>
    <scope>NUCLEOTIDE SEQUENCE [LARGE SCALE GENOMIC DNA]</scope>
    <source>
        <strain evidence="2 3">Oil+RF-744-WCA-WT-13</strain>
    </source>
</reference>
<dbReference type="InterPro" id="IPR029044">
    <property type="entry name" value="Nucleotide-diphossugar_trans"/>
</dbReference>
<sequence>MILVLKKESYNMSSKSYIPKIIHYCWFGGSPMPDSAKQCISSWKKFFPDYKIIEWNESNFDLNCCDYVKEAYKEKKWAFVSDYARFWILYKYGGLYFDTDVEIIKSLNDLLKKGPFMGEEAGRESNSKSECNPGLGLAAMPGLVLYKEVLDYYSTQHFLNLDGSINQETVVTRTSDILRKHGFQGDGSIEYINGVYIYPPEYFCPINYMTGKVTFTENTRSIHHFSATWHSGLEELIVKIERCSKGTDSAEYKMKRIVSLPFRVINKIKTQGLSGVMRAMGK</sequence>
<name>A0A7X2P954_9FIRM</name>
<gene>
    <name evidence="2" type="ORF">FYJ60_09395</name>
</gene>
<dbReference type="GO" id="GO:0051999">
    <property type="term" value="P:mannosyl-inositol phosphorylceramide biosynthetic process"/>
    <property type="evidence" value="ECO:0007669"/>
    <property type="project" value="TreeGrafter"/>
</dbReference>
<evidence type="ECO:0000256" key="1">
    <source>
        <dbReference type="ARBA" id="ARBA00022679"/>
    </source>
</evidence>
<dbReference type="PANTHER" id="PTHR32385">
    <property type="entry name" value="MANNOSYL PHOSPHORYLINOSITOL CERAMIDE SYNTHASE"/>
    <property type="match status" value="1"/>
</dbReference>
<dbReference type="Proteomes" id="UP000466864">
    <property type="component" value="Unassembled WGS sequence"/>
</dbReference>
<keyword evidence="3" id="KW-1185">Reference proteome</keyword>
<dbReference type="EMBL" id="VUMV01000006">
    <property type="protein sequence ID" value="MST82529.1"/>
    <property type="molecule type" value="Genomic_DNA"/>
</dbReference>
<dbReference type="InterPro" id="IPR051706">
    <property type="entry name" value="Glycosyltransferase_domain"/>
</dbReference>
<dbReference type="Pfam" id="PF04488">
    <property type="entry name" value="Gly_transf_sug"/>
    <property type="match status" value="1"/>
</dbReference>
<dbReference type="GO" id="GO:0016020">
    <property type="term" value="C:membrane"/>
    <property type="evidence" value="ECO:0007669"/>
    <property type="project" value="GOC"/>
</dbReference>
<dbReference type="PANTHER" id="PTHR32385:SF15">
    <property type="entry name" value="INOSITOL PHOSPHOCERAMIDE MANNOSYLTRANSFERASE 1"/>
    <property type="match status" value="1"/>
</dbReference>
<dbReference type="SUPFAM" id="SSF53448">
    <property type="entry name" value="Nucleotide-diphospho-sugar transferases"/>
    <property type="match status" value="1"/>
</dbReference>
<evidence type="ECO:0000313" key="2">
    <source>
        <dbReference type="EMBL" id="MST82529.1"/>
    </source>
</evidence>
<dbReference type="GO" id="GO:0000030">
    <property type="term" value="F:mannosyltransferase activity"/>
    <property type="evidence" value="ECO:0007669"/>
    <property type="project" value="TreeGrafter"/>
</dbReference>
<dbReference type="InterPro" id="IPR007577">
    <property type="entry name" value="GlycoTrfase_DXD_sugar-bd_CS"/>
</dbReference>
<organism evidence="2 3">
    <name type="scientific">Bilifractor porci</name>
    <dbReference type="NCBI Taxonomy" id="2606636"/>
    <lineage>
        <taxon>Bacteria</taxon>
        <taxon>Bacillati</taxon>
        <taxon>Bacillota</taxon>
        <taxon>Clostridia</taxon>
        <taxon>Lachnospirales</taxon>
        <taxon>Lachnospiraceae</taxon>
        <taxon>Bilifractor</taxon>
    </lineage>
</organism>
<evidence type="ECO:0000313" key="3">
    <source>
        <dbReference type="Proteomes" id="UP000466864"/>
    </source>
</evidence>
<accession>A0A7X2P954</accession>
<proteinExistence type="predicted"/>
<dbReference type="Gene3D" id="3.90.550.20">
    <property type="match status" value="1"/>
</dbReference>
<comment type="caution">
    <text evidence="2">The sequence shown here is derived from an EMBL/GenBank/DDBJ whole genome shotgun (WGS) entry which is preliminary data.</text>
</comment>
<protein>
    <submittedName>
        <fullName evidence="2">Glycosyl transferase</fullName>
    </submittedName>
</protein>
<dbReference type="AlphaFoldDB" id="A0A7X2P954"/>
<keyword evidence="1 2" id="KW-0808">Transferase</keyword>